<dbReference type="SMART" id="SM01117">
    <property type="entry name" value="Cyt-b5"/>
    <property type="match status" value="1"/>
</dbReference>
<name>F4C6U8_SPHS2</name>
<dbReference type="PATRIC" id="fig|743722.3.peg.1825"/>
<dbReference type="KEGG" id="shg:Sph21_1702"/>
<accession>F4C6U8</accession>
<dbReference type="STRING" id="743722.Sph21_1702"/>
<dbReference type="HOGENOM" id="CLU_178322_0_0_10"/>
<reference evidence="2" key="1">
    <citation type="submission" date="2011-03" db="EMBL/GenBank/DDBJ databases">
        <title>Complete sequence of Sphingobacterium sp. 21.</title>
        <authorList>
            <consortium name="US DOE Joint Genome Institute"/>
            <person name="Lucas S."/>
            <person name="Copeland A."/>
            <person name="Lapidus A."/>
            <person name="Cheng J.-F."/>
            <person name="Goodwin L."/>
            <person name="Pitluck S."/>
            <person name="Davenport K."/>
            <person name="Detter J.C."/>
            <person name="Han C."/>
            <person name="Tapia R."/>
            <person name="Land M."/>
            <person name="Hauser L."/>
            <person name="Kyrpides N."/>
            <person name="Ivanova N."/>
            <person name="Ovchinnikova G."/>
            <person name="Pagani I."/>
            <person name="Siebers A.K."/>
            <person name="Allgaier M."/>
            <person name="Thelen M.P."/>
            <person name="Hugenholtz P."/>
            <person name="Woyke T."/>
        </authorList>
    </citation>
    <scope>NUCLEOTIDE SEQUENCE</scope>
    <source>
        <strain evidence="2">21</strain>
    </source>
</reference>
<feature type="domain" description="Cytochrome b5 heme-binding" evidence="1">
    <location>
        <begin position="14"/>
        <end position="85"/>
    </location>
</feature>
<sequence>MRIFEFENTFMQTYSKAQLAKRNGQDRDEIWIAFKGKIYDVTDSRLWRNGTHYEHWAGQDLTEELTDAPHTALVFERFEVVGMLED</sequence>
<dbReference type="InterPro" id="IPR036400">
    <property type="entry name" value="Cyt_B5-like_heme/steroid_sf"/>
</dbReference>
<evidence type="ECO:0000313" key="2">
    <source>
        <dbReference type="EMBL" id="ADZ78264.1"/>
    </source>
</evidence>
<protein>
    <submittedName>
        <fullName evidence="2">Cytochrome b5</fullName>
    </submittedName>
</protein>
<dbReference type="EMBL" id="CP002584">
    <property type="protein sequence ID" value="ADZ78264.1"/>
    <property type="molecule type" value="Genomic_DNA"/>
</dbReference>
<evidence type="ECO:0000259" key="1">
    <source>
        <dbReference type="SMART" id="SM01117"/>
    </source>
</evidence>
<dbReference type="eggNOG" id="COG4892">
    <property type="taxonomic scope" value="Bacteria"/>
</dbReference>
<dbReference type="Pfam" id="PF00173">
    <property type="entry name" value="Cyt-b5"/>
    <property type="match status" value="1"/>
</dbReference>
<gene>
    <name evidence="2" type="ordered locus">Sph21_1702</name>
</gene>
<organism evidence="2">
    <name type="scientific">Sphingobacterium sp. (strain 21)</name>
    <dbReference type="NCBI Taxonomy" id="743722"/>
    <lineage>
        <taxon>Bacteria</taxon>
        <taxon>Pseudomonadati</taxon>
        <taxon>Bacteroidota</taxon>
        <taxon>Sphingobacteriia</taxon>
        <taxon>Sphingobacteriales</taxon>
        <taxon>Sphingobacteriaceae</taxon>
        <taxon>Sphingobacterium</taxon>
    </lineage>
</organism>
<proteinExistence type="predicted"/>
<dbReference type="Gene3D" id="3.10.120.10">
    <property type="entry name" value="Cytochrome b5-like heme/steroid binding domain"/>
    <property type="match status" value="1"/>
</dbReference>
<dbReference type="InterPro" id="IPR001199">
    <property type="entry name" value="Cyt_B5-like_heme/steroid-bd"/>
</dbReference>
<dbReference type="AlphaFoldDB" id="F4C6U8"/>
<dbReference type="SUPFAM" id="SSF55856">
    <property type="entry name" value="Cytochrome b5-like heme/steroid binding domain"/>
    <property type="match status" value="1"/>
</dbReference>